<feature type="non-terminal residue" evidence="2">
    <location>
        <position position="86"/>
    </location>
</feature>
<dbReference type="EMBL" id="JATN01000322">
    <property type="protein sequence ID" value="EUC53521.1"/>
    <property type="molecule type" value="Genomic_DNA"/>
</dbReference>
<feature type="region of interest" description="Disordered" evidence="1">
    <location>
        <begin position="25"/>
        <end position="86"/>
    </location>
</feature>
<sequence length="86" mass="9430">MTSLPRKRKALKAFVGPSMLVAATPHTSRIFGDWPRGKGEKEGDNGFGEEEEEEEEEGEEDGQTGDGDRGEGRHVPFIPNTRSSIT</sequence>
<evidence type="ECO:0000256" key="1">
    <source>
        <dbReference type="SAM" id="MobiDB-lite"/>
    </source>
</evidence>
<proteinExistence type="predicted"/>
<name>X8IX06_9AGAM</name>
<accession>X8IX06</accession>
<evidence type="ECO:0000313" key="2">
    <source>
        <dbReference type="EMBL" id="EUC53521.1"/>
    </source>
</evidence>
<dbReference type="Proteomes" id="UP000030108">
    <property type="component" value="Unassembled WGS sequence"/>
</dbReference>
<reference evidence="3" key="1">
    <citation type="journal article" date="2014" name="Genome Announc.">
        <title>Draft genome sequence of the plant-pathogenic soil fungus Rhizoctonia solani anastomosis group 3 strain Rhs1AP.</title>
        <authorList>
            <person name="Cubeta M.A."/>
            <person name="Thomas E."/>
            <person name="Dean R.A."/>
            <person name="Jabaji S."/>
            <person name="Neate S.M."/>
            <person name="Tavantzis S."/>
            <person name="Toda T."/>
            <person name="Vilgalys R."/>
            <person name="Bharathan N."/>
            <person name="Fedorova-Abrams N."/>
            <person name="Pakala S.B."/>
            <person name="Pakala S.M."/>
            <person name="Zafar N."/>
            <person name="Joardar V."/>
            <person name="Losada L."/>
            <person name="Nierman W.C."/>
        </authorList>
    </citation>
    <scope>NUCLEOTIDE SEQUENCE [LARGE SCALE GENOMIC DNA]</scope>
    <source>
        <strain evidence="3">AG-3</strain>
    </source>
</reference>
<dbReference type="AlphaFoldDB" id="X8IX06"/>
<comment type="caution">
    <text evidence="2">The sequence shown here is derived from an EMBL/GenBank/DDBJ whole genome shotgun (WGS) entry which is preliminary data.</text>
</comment>
<evidence type="ECO:0000313" key="3">
    <source>
        <dbReference type="Proteomes" id="UP000030108"/>
    </source>
</evidence>
<gene>
    <name evidence="2" type="ORF">RSOL_008880</name>
</gene>
<organism evidence="2 3">
    <name type="scientific">Rhizoctonia solani AG-3 Rhs1AP</name>
    <dbReference type="NCBI Taxonomy" id="1086054"/>
    <lineage>
        <taxon>Eukaryota</taxon>
        <taxon>Fungi</taxon>
        <taxon>Dikarya</taxon>
        <taxon>Basidiomycota</taxon>
        <taxon>Agaricomycotina</taxon>
        <taxon>Agaricomycetes</taxon>
        <taxon>Cantharellales</taxon>
        <taxon>Ceratobasidiaceae</taxon>
        <taxon>Rhizoctonia</taxon>
    </lineage>
</organism>
<protein>
    <submittedName>
        <fullName evidence="2">Uncharacterized protein</fullName>
    </submittedName>
</protein>
<feature type="compositionally biased region" description="Acidic residues" evidence="1">
    <location>
        <begin position="47"/>
        <end position="63"/>
    </location>
</feature>
<feature type="compositionally biased region" description="Basic and acidic residues" evidence="1">
    <location>
        <begin position="35"/>
        <end position="44"/>
    </location>
</feature>